<evidence type="ECO:0000313" key="2">
    <source>
        <dbReference type="Proteomes" id="UP000502699"/>
    </source>
</evidence>
<sequence length="72" mass="8643">MPYFVYKITPPRQLEHLDTVEQYQRAREIVRERRRNEPPGTGVEYRLIFARQQAEAERLLSTPRDTRVIGED</sequence>
<dbReference type="AlphaFoldDB" id="A0A6G7VBR1"/>
<accession>A0A6G7VBR1</accession>
<keyword evidence="2" id="KW-1185">Reference proteome</keyword>
<gene>
    <name evidence="1" type="ORF">GWK36_05445</name>
</gene>
<dbReference type="RefSeq" id="WP_166270279.1">
    <property type="nucleotide sequence ID" value="NZ_CP048029.1"/>
</dbReference>
<name>A0A6G7VBR1_9GAMM</name>
<dbReference type="EMBL" id="CP048029">
    <property type="protein sequence ID" value="QIK37513.1"/>
    <property type="molecule type" value="Genomic_DNA"/>
</dbReference>
<evidence type="ECO:0000313" key="1">
    <source>
        <dbReference type="EMBL" id="QIK37513.1"/>
    </source>
</evidence>
<organism evidence="1 2">
    <name type="scientific">Caldichromatium japonicum</name>
    <dbReference type="NCBI Taxonomy" id="2699430"/>
    <lineage>
        <taxon>Bacteria</taxon>
        <taxon>Pseudomonadati</taxon>
        <taxon>Pseudomonadota</taxon>
        <taxon>Gammaproteobacteria</taxon>
        <taxon>Chromatiales</taxon>
        <taxon>Chromatiaceae</taxon>
        <taxon>Caldichromatium</taxon>
    </lineage>
</organism>
<dbReference type="Proteomes" id="UP000502699">
    <property type="component" value="Chromosome"/>
</dbReference>
<reference evidence="2" key="1">
    <citation type="submission" date="2020-01" db="EMBL/GenBank/DDBJ databases">
        <title>Caldichromatium gen. nov., sp. nov., a thermophilic purple sulfur bacterium member of the family Chromatiaceae isolated from Nakabusa hot spring, Japan.</title>
        <authorList>
            <person name="Saini M.K."/>
            <person name="Hanada S."/>
            <person name="Tank M."/>
        </authorList>
    </citation>
    <scope>NUCLEOTIDE SEQUENCE [LARGE SCALE GENOMIC DNA]</scope>
    <source>
        <strain evidence="2">No.7</strain>
    </source>
</reference>
<protein>
    <submittedName>
        <fullName evidence="1">Uncharacterized protein</fullName>
    </submittedName>
</protein>
<proteinExistence type="predicted"/>
<dbReference type="KEGG" id="cjap:GWK36_05445"/>